<gene>
    <name evidence="3" type="ORF">BDD43_2191</name>
</gene>
<organism evidence="3 4">
    <name type="scientific">Mucilaginibacter gracilis</name>
    <dbReference type="NCBI Taxonomy" id="423350"/>
    <lineage>
        <taxon>Bacteria</taxon>
        <taxon>Pseudomonadati</taxon>
        <taxon>Bacteroidota</taxon>
        <taxon>Sphingobacteriia</taxon>
        <taxon>Sphingobacteriales</taxon>
        <taxon>Sphingobacteriaceae</taxon>
        <taxon>Mucilaginibacter</taxon>
    </lineage>
</organism>
<dbReference type="GO" id="GO:0000155">
    <property type="term" value="F:phosphorelay sensor kinase activity"/>
    <property type="evidence" value="ECO:0007669"/>
    <property type="project" value="InterPro"/>
</dbReference>
<name>A0A495IZ82_9SPHI</name>
<proteinExistence type="predicted"/>
<dbReference type="PANTHER" id="PTHR34220">
    <property type="entry name" value="SENSOR HISTIDINE KINASE YPDA"/>
    <property type="match status" value="1"/>
</dbReference>
<keyword evidence="3" id="KW-0418">Kinase</keyword>
<keyword evidence="1" id="KW-1133">Transmembrane helix</keyword>
<feature type="transmembrane region" description="Helical" evidence="1">
    <location>
        <begin position="43"/>
        <end position="64"/>
    </location>
</feature>
<keyword evidence="1" id="KW-0472">Membrane</keyword>
<dbReference type="PANTHER" id="PTHR34220:SF7">
    <property type="entry name" value="SENSOR HISTIDINE KINASE YPDA"/>
    <property type="match status" value="1"/>
</dbReference>
<keyword evidence="4" id="KW-1185">Reference proteome</keyword>
<comment type="caution">
    <text evidence="3">The sequence shown here is derived from an EMBL/GenBank/DDBJ whole genome shotgun (WGS) entry which is preliminary data.</text>
</comment>
<evidence type="ECO:0000313" key="3">
    <source>
        <dbReference type="EMBL" id="RKR82026.1"/>
    </source>
</evidence>
<feature type="transmembrane region" description="Helical" evidence="1">
    <location>
        <begin position="76"/>
        <end position="95"/>
    </location>
</feature>
<feature type="transmembrane region" description="Helical" evidence="1">
    <location>
        <begin position="7"/>
        <end position="27"/>
    </location>
</feature>
<evidence type="ECO:0000259" key="2">
    <source>
        <dbReference type="Pfam" id="PF06580"/>
    </source>
</evidence>
<feature type="domain" description="Signal transduction histidine kinase internal region" evidence="2">
    <location>
        <begin position="159"/>
        <end position="235"/>
    </location>
</feature>
<dbReference type="AlphaFoldDB" id="A0A495IZ82"/>
<sequence length="340" mass="39241">MLRAYQFKWYFIVTGILAMVGLLSTLLRHNNTVEIKWWEYPEYVLQISLSLLICWLIHGFFLLHKLPWLNNYAKHFLSNLLATISAIILTGVLYACLPRTTLFENGVGFKTFSDFLVHFLGAFLASIISYVVFYSIHTNNALQNSKLENEILARAHLRAQLLSLQQQISPHFLFNSLSTLKTIAPDQATKNYIVQLAAVYRYVLNFNEHYLTPLKDELVFIKSYLYIMDQRFEETLQVTIDVPEEDLRLLIPPLSLQLLLENAIKHNIISPDQPLHITIRTDRSPALIVTNNLQLKKTPEEGTGTGLKNIYDRYKLLIDRPMKISDDAGYFEVTLPLLKP</sequence>
<dbReference type="EMBL" id="RBKU01000001">
    <property type="protein sequence ID" value="RKR82026.1"/>
    <property type="molecule type" value="Genomic_DNA"/>
</dbReference>
<dbReference type="GO" id="GO:0016020">
    <property type="term" value="C:membrane"/>
    <property type="evidence" value="ECO:0007669"/>
    <property type="project" value="InterPro"/>
</dbReference>
<dbReference type="Pfam" id="PF06580">
    <property type="entry name" value="His_kinase"/>
    <property type="match status" value="1"/>
</dbReference>
<dbReference type="InterPro" id="IPR050640">
    <property type="entry name" value="Bact_2-comp_sensor_kinase"/>
</dbReference>
<keyword evidence="1" id="KW-0812">Transmembrane</keyword>
<feature type="transmembrane region" description="Helical" evidence="1">
    <location>
        <begin position="115"/>
        <end position="136"/>
    </location>
</feature>
<evidence type="ECO:0000313" key="4">
    <source>
        <dbReference type="Proteomes" id="UP000268007"/>
    </source>
</evidence>
<dbReference type="InterPro" id="IPR010559">
    <property type="entry name" value="Sig_transdc_His_kin_internal"/>
</dbReference>
<evidence type="ECO:0000256" key="1">
    <source>
        <dbReference type="SAM" id="Phobius"/>
    </source>
</evidence>
<dbReference type="RefSeq" id="WP_121197661.1">
    <property type="nucleotide sequence ID" value="NZ_RBKU01000001.1"/>
</dbReference>
<accession>A0A495IZ82</accession>
<reference evidence="3 4" key="1">
    <citation type="submission" date="2018-10" db="EMBL/GenBank/DDBJ databases">
        <title>Genomic Encyclopedia of Archaeal and Bacterial Type Strains, Phase II (KMG-II): from individual species to whole genera.</title>
        <authorList>
            <person name="Goeker M."/>
        </authorList>
    </citation>
    <scope>NUCLEOTIDE SEQUENCE [LARGE SCALE GENOMIC DNA]</scope>
    <source>
        <strain evidence="3 4">DSM 18602</strain>
    </source>
</reference>
<dbReference type="Proteomes" id="UP000268007">
    <property type="component" value="Unassembled WGS sequence"/>
</dbReference>
<protein>
    <submittedName>
        <fullName evidence="3">Histidine kinase</fullName>
    </submittedName>
</protein>
<keyword evidence="3" id="KW-0808">Transferase</keyword>
<dbReference type="OrthoDB" id="9809908at2"/>